<evidence type="ECO:0000313" key="6">
    <source>
        <dbReference type="EMBL" id="PCG69163.1"/>
    </source>
</evidence>
<feature type="transmembrane region" description="Helical" evidence="4">
    <location>
        <begin position="165"/>
        <end position="187"/>
    </location>
</feature>
<dbReference type="PANTHER" id="PTHR24043:SF8">
    <property type="entry name" value="EGF-LIKE DOMAIN-CONTAINING PROTEIN"/>
    <property type="match status" value="1"/>
</dbReference>
<reference evidence="6" key="1">
    <citation type="submission" date="2017-09" db="EMBL/GenBank/DDBJ databases">
        <title>Contemporary evolution of a Lepidopteran species, Heliothis virescens, in response to modern agricultural practices.</title>
        <authorList>
            <person name="Fritz M.L."/>
            <person name="Deyonke A.M."/>
            <person name="Papanicolaou A."/>
            <person name="Micinski S."/>
            <person name="Westbrook J."/>
            <person name="Gould F."/>
        </authorList>
    </citation>
    <scope>NUCLEOTIDE SEQUENCE [LARGE SCALE GENOMIC DNA]</scope>
    <source>
        <strain evidence="6">HvINT-</strain>
        <tissue evidence="6">Whole body</tissue>
    </source>
</reference>
<dbReference type="Gene3D" id="2.170.300.10">
    <property type="entry name" value="Tie2 ligand-binding domain superfamily"/>
    <property type="match status" value="1"/>
</dbReference>
<evidence type="ECO:0000256" key="4">
    <source>
        <dbReference type="SAM" id="Phobius"/>
    </source>
</evidence>
<evidence type="ECO:0000256" key="3">
    <source>
        <dbReference type="SAM" id="MobiDB-lite"/>
    </source>
</evidence>
<feature type="disulfide bond" evidence="2">
    <location>
        <begin position="90"/>
        <end position="99"/>
    </location>
</feature>
<dbReference type="PROSITE" id="PS50026">
    <property type="entry name" value="EGF_3"/>
    <property type="match status" value="2"/>
</dbReference>
<dbReference type="SMART" id="SM00181">
    <property type="entry name" value="EGF"/>
    <property type="match status" value="3"/>
</dbReference>
<comment type="caution">
    <text evidence="2">Lacks conserved residue(s) required for the propagation of feature annotation.</text>
</comment>
<protein>
    <recommendedName>
        <fullName evidence="5">EGF-like domain-containing protein</fullName>
    </recommendedName>
</protein>
<keyword evidence="4" id="KW-1133">Transmembrane helix</keyword>
<dbReference type="PANTHER" id="PTHR24043">
    <property type="entry name" value="SCAVENGER RECEPTOR CLASS F"/>
    <property type="match status" value="1"/>
</dbReference>
<dbReference type="STRING" id="7102.A0A2A4JCP2"/>
<evidence type="ECO:0000256" key="1">
    <source>
        <dbReference type="ARBA" id="ARBA00022536"/>
    </source>
</evidence>
<keyword evidence="4" id="KW-0812">Transmembrane</keyword>
<sequence length="401" mass="44129">MYRCPSGFTGVTCEYPCPLGTYGVDCKEKCTCKNGADCHHVTGECQCLPGWRGARCETACSAGWWGAACSQPCRCAPHAACRPNDGYCRCPPGYTGHYCTQFCPEGYFGDHCMQACNCSSEGNWVCDPVAGCICHRGFVGEHCDTHATDAIVTGIDPRNTSNSGLTVVILILAFICAATAILVLLYYRKRVRNLKREIAHVHYTADPNSQPEQQHFDNPVYSYQGSARSDDSTTLLNNTILNNLGPGSKLNNATMEKLRMKASGSSDSYDPLSSMKNKDADANNPNLFQYEEDDNKLDHVYDEIKHKEGYEMEYDRLNYTPPANKWKPHYQRMTNGFSVANTTPSVASRDTPTPPIPPLPKLNIVPLPPARDADTLDIPAPPAREDPPLTPSDENSEPTQP</sequence>
<name>A0A2A4JCP2_HELVI</name>
<comment type="caution">
    <text evidence="6">The sequence shown here is derived from an EMBL/GenBank/DDBJ whole genome shotgun (WGS) entry which is preliminary data.</text>
</comment>
<dbReference type="InterPro" id="IPR000742">
    <property type="entry name" value="EGF"/>
</dbReference>
<dbReference type="EMBL" id="NWSH01002106">
    <property type="protein sequence ID" value="PCG69163.1"/>
    <property type="molecule type" value="Genomic_DNA"/>
</dbReference>
<keyword evidence="1 2" id="KW-0245">EGF-like domain</keyword>
<dbReference type="GO" id="GO:0005044">
    <property type="term" value="F:scavenger receptor activity"/>
    <property type="evidence" value="ECO:0007669"/>
    <property type="project" value="InterPro"/>
</dbReference>
<keyword evidence="4" id="KW-0472">Membrane</keyword>
<feature type="disulfide bond" evidence="2">
    <location>
        <begin position="47"/>
        <end position="56"/>
    </location>
</feature>
<accession>A0A2A4JCP2</accession>
<dbReference type="PRINTS" id="PR00011">
    <property type="entry name" value="EGFLAMININ"/>
</dbReference>
<feature type="compositionally biased region" description="Polar residues" evidence="3">
    <location>
        <begin position="340"/>
        <end position="350"/>
    </location>
</feature>
<feature type="compositionally biased region" description="Low complexity" evidence="3">
    <location>
        <begin position="263"/>
        <end position="274"/>
    </location>
</feature>
<dbReference type="GO" id="GO:0048513">
    <property type="term" value="P:animal organ development"/>
    <property type="evidence" value="ECO:0007669"/>
    <property type="project" value="UniProtKB-ARBA"/>
</dbReference>
<evidence type="ECO:0000256" key="2">
    <source>
        <dbReference type="PROSITE-ProRule" id="PRU00076"/>
    </source>
</evidence>
<keyword evidence="2" id="KW-1015">Disulfide bond</keyword>
<dbReference type="PROSITE" id="PS00022">
    <property type="entry name" value="EGF_1"/>
    <property type="match status" value="2"/>
</dbReference>
<evidence type="ECO:0000259" key="5">
    <source>
        <dbReference type="PROSITE" id="PS50026"/>
    </source>
</evidence>
<dbReference type="AlphaFoldDB" id="A0A2A4JCP2"/>
<dbReference type="GO" id="GO:0048731">
    <property type="term" value="P:system development"/>
    <property type="evidence" value="ECO:0007669"/>
    <property type="project" value="UniProtKB-ARBA"/>
</dbReference>
<dbReference type="Pfam" id="PF00053">
    <property type="entry name" value="EGF_laminin"/>
    <property type="match status" value="1"/>
</dbReference>
<gene>
    <name evidence="6" type="ORF">B5V51_4442</name>
</gene>
<organism evidence="6">
    <name type="scientific">Heliothis virescens</name>
    <name type="common">Tobacco budworm moth</name>
    <dbReference type="NCBI Taxonomy" id="7102"/>
    <lineage>
        <taxon>Eukaryota</taxon>
        <taxon>Metazoa</taxon>
        <taxon>Ecdysozoa</taxon>
        <taxon>Arthropoda</taxon>
        <taxon>Hexapoda</taxon>
        <taxon>Insecta</taxon>
        <taxon>Pterygota</taxon>
        <taxon>Neoptera</taxon>
        <taxon>Endopterygota</taxon>
        <taxon>Lepidoptera</taxon>
        <taxon>Glossata</taxon>
        <taxon>Ditrysia</taxon>
        <taxon>Noctuoidea</taxon>
        <taxon>Noctuidae</taxon>
        <taxon>Heliothinae</taxon>
        <taxon>Heliothis</taxon>
    </lineage>
</organism>
<feature type="domain" description="EGF-like" evidence="5">
    <location>
        <begin position="27"/>
        <end position="57"/>
    </location>
</feature>
<proteinExistence type="predicted"/>
<dbReference type="InterPro" id="IPR042635">
    <property type="entry name" value="MEGF10/SREC1/2-like"/>
</dbReference>
<feature type="region of interest" description="Disordered" evidence="3">
    <location>
        <begin position="340"/>
        <end position="401"/>
    </location>
</feature>
<feature type="region of interest" description="Disordered" evidence="3">
    <location>
        <begin position="261"/>
        <end position="283"/>
    </location>
</feature>
<feature type="domain" description="EGF-like" evidence="5">
    <location>
        <begin position="65"/>
        <end position="100"/>
    </location>
</feature>
<dbReference type="InterPro" id="IPR002049">
    <property type="entry name" value="LE_dom"/>
</dbReference>